<dbReference type="GO" id="GO:0004341">
    <property type="term" value="F:gluconolactonase activity"/>
    <property type="evidence" value="ECO:0007669"/>
    <property type="project" value="TreeGrafter"/>
</dbReference>
<protein>
    <submittedName>
        <fullName evidence="4">Gluconolactonase</fullName>
    </submittedName>
</protein>
<dbReference type="Gene3D" id="2.120.10.30">
    <property type="entry name" value="TolB, C-terminal domain"/>
    <property type="match status" value="1"/>
</dbReference>
<evidence type="ECO:0000256" key="1">
    <source>
        <dbReference type="ARBA" id="ARBA00008853"/>
    </source>
</evidence>
<dbReference type="PANTHER" id="PTHR10907">
    <property type="entry name" value="REGUCALCIN"/>
    <property type="match status" value="1"/>
</dbReference>
<dbReference type="AlphaFoldDB" id="A0A4Q7KGT6"/>
<dbReference type="PANTHER" id="PTHR10907:SF47">
    <property type="entry name" value="REGUCALCIN"/>
    <property type="match status" value="1"/>
</dbReference>
<evidence type="ECO:0000313" key="5">
    <source>
        <dbReference type="Proteomes" id="UP000294257"/>
    </source>
</evidence>
<feature type="domain" description="SMP-30/Gluconolactonase/LRE-like region" evidence="3">
    <location>
        <begin position="14"/>
        <end position="248"/>
    </location>
</feature>
<keyword evidence="5" id="KW-1185">Reference proteome</keyword>
<proteinExistence type="inferred from homology"/>
<evidence type="ECO:0000313" key="4">
    <source>
        <dbReference type="EMBL" id="RZS34081.1"/>
    </source>
</evidence>
<dbReference type="Pfam" id="PF08450">
    <property type="entry name" value="SGL"/>
    <property type="match status" value="1"/>
</dbReference>
<evidence type="ECO:0000259" key="3">
    <source>
        <dbReference type="Pfam" id="PF08450"/>
    </source>
</evidence>
<reference evidence="4 5" key="1">
    <citation type="submission" date="2019-02" db="EMBL/GenBank/DDBJ databases">
        <title>Genomic Encyclopedia of Type Strains, Phase IV (KMG-IV): sequencing the most valuable type-strain genomes for metagenomic binning, comparative biology and taxonomic classification.</title>
        <authorList>
            <person name="Goeker M."/>
        </authorList>
    </citation>
    <scope>NUCLEOTIDE SEQUENCE [LARGE SCALE GENOMIC DNA]</scope>
    <source>
        <strain evidence="4 5">DSM 101727</strain>
    </source>
</reference>
<evidence type="ECO:0000256" key="2">
    <source>
        <dbReference type="PIRSR" id="PIRSR605511-2"/>
    </source>
</evidence>
<dbReference type="EMBL" id="SGWQ01000010">
    <property type="protein sequence ID" value="RZS34081.1"/>
    <property type="molecule type" value="Genomic_DNA"/>
</dbReference>
<dbReference type="GO" id="GO:0019853">
    <property type="term" value="P:L-ascorbic acid biosynthetic process"/>
    <property type="evidence" value="ECO:0007669"/>
    <property type="project" value="TreeGrafter"/>
</dbReference>
<dbReference type="InterPro" id="IPR005511">
    <property type="entry name" value="SMP-30"/>
</dbReference>
<dbReference type="SUPFAM" id="SSF63829">
    <property type="entry name" value="Calcium-dependent phosphotriesterase"/>
    <property type="match status" value="1"/>
</dbReference>
<gene>
    <name evidence="4" type="ORF">EV193_110231</name>
</gene>
<comment type="similarity">
    <text evidence="1">Belongs to the SMP-30/CGR1 family.</text>
</comment>
<feature type="binding site" evidence="2">
    <location>
        <position position="96"/>
    </location>
    <ligand>
        <name>substrate</name>
    </ligand>
</feature>
<dbReference type="Proteomes" id="UP000294257">
    <property type="component" value="Unassembled WGS sequence"/>
</dbReference>
<accession>A0A4Q7KGT6</accession>
<dbReference type="InterPro" id="IPR013658">
    <property type="entry name" value="SGL"/>
</dbReference>
<dbReference type="PRINTS" id="PR01790">
    <property type="entry name" value="SMP30FAMILY"/>
</dbReference>
<comment type="caution">
    <text evidence="4">The sequence shown here is derived from an EMBL/GenBank/DDBJ whole genome shotgun (WGS) entry which is preliminary data.</text>
</comment>
<sequence>MSDIEVAVRADAAWGVSPTWELASSTLLWSDVRGSVVHRSNPAAGTGEVFELPQPVGGVRPRMRGGFVAHLRDGVALIEATVSRRWLAYWGRDGYRAGEIGVDPRGRLWVCTLPANGEPGGAWLARVNPDGAATVVKADVGTGGGVTWSPDGALLYHLDSARRMIEVFDYDDSSGAATDPRDLCTVDGSVPSGLCADAEGGLWLTVAGAVRRYAADGTLSAEFELPVSRPTSCCFGGSALADLYVTTAARDSDDDELAGSVLVLPDAGEGLPPTVFAG</sequence>
<dbReference type="InterPro" id="IPR011042">
    <property type="entry name" value="6-blade_b-propeller_TolB-like"/>
</dbReference>
<organism evidence="4 5">
    <name type="scientific">Herbihabitans rhizosphaerae</name>
    <dbReference type="NCBI Taxonomy" id="1872711"/>
    <lineage>
        <taxon>Bacteria</taxon>
        <taxon>Bacillati</taxon>
        <taxon>Actinomycetota</taxon>
        <taxon>Actinomycetes</taxon>
        <taxon>Pseudonocardiales</taxon>
        <taxon>Pseudonocardiaceae</taxon>
        <taxon>Herbihabitans</taxon>
    </lineage>
</organism>
<name>A0A4Q7KGT6_9PSEU</name>
<dbReference type="GO" id="GO:0005509">
    <property type="term" value="F:calcium ion binding"/>
    <property type="evidence" value="ECO:0007669"/>
    <property type="project" value="TreeGrafter"/>
</dbReference>
<dbReference type="RefSeq" id="WP_242613674.1">
    <property type="nucleotide sequence ID" value="NZ_SGWQ01000010.1"/>
</dbReference>